<dbReference type="InterPro" id="IPR027359">
    <property type="entry name" value="Volt_channel_dom_sf"/>
</dbReference>
<keyword evidence="9" id="KW-0406">Ion transport</keyword>
<organism evidence="15 16">
    <name type="scientific">Acaulospora morrowiae</name>
    <dbReference type="NCBI Taxonomy" id="94023"/>
    <lineage>
        <taxon>Eukaryota</taxon>
        <taxon>Fungi</taxon>
        <taxon>Fungi incertae sedis</taxon>
        <taxon>Mucoromycota</taxon>
        <taxon>Glomeromycotina</taxon>
        <taxon>Glomeromycetes</taxon>
        <taxon>Diversisporales</taxon>
        <taxon>Acaulosporaceae</taxon>
        <taxon>Acaulospora</taxon>
    </lineage>
</organism>
<feature type="transmembrane region" description="Helical" evidence="13">
    <location>
        <begin position="254"/>
        <end position="272"/>
    </location>
</feature>
<dbReference type="PANTHER" id="PTHR45628">
    <property type="entry name" value="VOLTAGE-DEPENDENT CALCIUM CHANNEL TYPE A SUBUNIT ALPHA-1"/>
    <property type="match status" value="1"/>
</dbReference>
<keyword evidence="16" id="KW-1185">Reference proteome</keyword>
<dbReference type="Gene3D" id="1.20.120.350">
    <property type="entry name" value="Voltage-gated potassium channels. Chain C"/>
    <property type="match status" value="1"/>
</dbReference>
<evidence type="ECO:0000256" key="11">
    <source>
        <dbReference type="ARBA" id="ARBA00023180"/>
    </source>
</evidence>
<feature type="transmembrane region" description="Helical" evidence="13">
    <location>
        <begin position="284"/>
        <end position="301"/>
    </location>
</feature>
<keyword evidence="12" id="KW-0407">Ion channel</keyword>
<keyword evidence="8 13" id="KW-1133">Transmembrane helix</keyword>
<reference evidence="15" key="1">
    <citation type="submission" date="2021-06" db="EMBL/GenBank/DDBJ databases">
        <authorList>
            <person name="Kallberg Y."/>
            <person name="Tangrot J."/>
            <person name="Rosling A."/>
        </authorList>
    </citation>
    <scope>NUCLEOTIDE SEQUENCE</scope>
    <source>
        <strain evidence="15">CL551</strain>
    </source>
</reference>
<evidence type="ECO:0000256" key="1">
    <source>
        <dbReference type="ARBA" id="ARBA00004141"/>
    </source>
</evidence>
<dbReference type="SUPFAM" id="SSF81324">
    <property type="entry name" value="Voltage-gated potassium channels"/>
    <property type="match status" value="2"/>
</dbReference>
<dbReference type="Gene3D" id="1.10.287.70">
    <property type="match status" value="2"/>
</dbReference>
<evidence type="ECO:0000313" key="16">
    <source>
        <dbReference type="Proteomes" id="UP000789342"/>
    </source>
</evidence>
<feature type="transmembrane region" description="Helical" evidence="13">
    <location>
        <begin position="345"/>
        <end position="364"/>
    </location>
</feature>
<feature type="non-terminal residue" evidence="15">
    <location>
        <position position="517"/>
    </location>
</feature>
<keyword evidence="10 13" id="KW-0472">Membrane</keyword>
<keyword evidence="6" id="KW-0106">Calcium</keyword>
<evidence type="ECO:0000256" key="9">
    <source>
        <dbReference type="ARBA" id="ARBA00023065"/>
    </source>
</evidence>
<feature type="domain" description="Ion transport" evidence="14">
    <location>
        <begin position="68"/>
        <end position="148"/>
    </location>
</feature>
<sequence>FEGSYSRRCVWSDVPGFPNVPDPNMTKNIFQDQFCGGYIDANGNERPAFNSGSLHPKGYICPINQVCMTVGNPSNNMVSFDNFLLSFFLVFVIASTQNWTSIMYNIMDAEYDWSSLYFIIAVIILAFWLINFFVAVITTMFAKIREDSSHSAFTLSKQVSLNKFSDSKFTVISLNIPTSTRYNHRSAPILMDDTDGWILNDSQNVSRENFLSRLVKWTKYVWVLCIFIDVFIMAFKTADMDDETKTFINQSETIVTIILAIEIILRFCSYLPRYRFFFHFKTNNVDLVLAIVTCIIQIPVIKNSYAYNYLTIFQIARVYRVLIAIPRLRDTLIRVLGSVTGLANLIFFIIMINFLAALVGIQLLRGVIPYNDPSGGSNVMRFSDIYNSFLTLYQIFSSENWSDILYNVLKYESIVGSPVTAIIAALFLVAYVALSNFILLNMFIAVIEENFEIAEKEKHKKQLETFRRNADPSKKDEIPYKWNIYKYFEAKPKSLVVESFPSNLVFHVQKNRVRDFL</sequence>
<evidence type="ECO:0000256" key="2">
    <source>
        <dbReference type="ARBA" id="ARBA00022448"/>
    </source>
</evidence>
<feature type="non-terminal residue" evidence="15">
    <location>
        <position position="1"/>
    </location>
</feature>
<dbReference type="GO" id="GO:0008331">
    <property type="term" value="F:high voltage-gated calcium channel activity"/>
    <property type="evidence" value="ECO:0007669"/>
    <property type="project" value="TreeGrafter"/>
</dbReference>
<dbReference type="GO" id="GO:0005891">
    <property type="term" value="C:voltage-gated calcium channel complex"/>
    <property type="evidence" value="ECO:0007669"/>
    <property type="project" value="TreeGrafter"/>
</dbReference>
<dbReference type="OrthoDB" id="416585at2759"/>
<keyword evidence="4" id="KW-0107">Calcium channel</keyword>
<evidence type="ECO:0000256" key="4">
    <source>
        <dbReference type="ARBA" id="ARBA00022673"/>
    </source>
</evidence>
<keyword evidence="2" id="KW-0813">Transport</keyword>
<evidence type="ECO:0000259" key="14">
    <source>
        <dbReference type="Pfam" id="PF00520"/>
    </source>
</evidence>
<comment type="subcellular location">
    <subcellularLocation>
        <location evidence="1">Membrane</location>
        <topology evidence="1">Multi-pass membrane protein</topology>
    </subcellularLocation>
</comment>
<protein>
    <submittedName>
        <fullName evidence="15">9234_t:CDS:1</fullName>
    </submittedName>
</protein>
<evidence type="ECO:0000256" key="12">
    <source>
        <dbReference type="ARBA" id="ARBA00023303"/>
    </source>
</evidence>
<evidence type="ECO:0000313" key="15">
    <source>
        <dbReference type="EMBL" id="CAG8737084.1"/>
    </source>
</evidence>
<comment type="caution">
    <text evidence="15">The sequence shown here is derived from an EMBL/GenBank/DDBJ whole genome shotgun (WGS) entry which is preliminary data.</text>
</comment>
<dbReference type="EMBL" id="CAJVPV010028727">
    <property type="protein sequence ID" value="CAG8737084.1"/>
    <property type="molecule type" value="Genomic_DNA"/>
</dbReference>
<dbReference type="GO" id="GO:0098703">
    <property type="term" value="P:calcium ion import across plasma membrane"/>
    <property type="evidence" value="ECO:0007669"/>
    <property type="project" value="TreeGrafter"/>
</dbReference>
<feature type="transmembrane region" description="Helical" evidence="13">
    <location>
        <begin position="419"/>
        <end position="447"/>
    </location>
</feature>
<keyword evidence="7" id="KW-0851">Voltage-gated channel</keyword>
<name>A0A9N9NIH2_9GLOM</name>
<feature type="transmembrane region" description="Helical" evidence="13">
    <location>
        <begin position="116"/>
        <end position="142"/>
    </location>
</feature>
<evidence type="ECO:0000256" key="13">
    <source>
        <dbReference type="SAM" id="Phobius"/>
    </source>
</evidence>
<proteinExistence type="predicted"/>
<keyword evidence="5 13" id="KW-0812">Transmembrane</keyword>
<keyword evidence="11" id="KW-0325">Glycoprotein</keyword>
<evidence type="ECO:0000256" key="10">
    <source>
        <dbReference type="ARBA" id="ARBA00023136"/>
    </source>
</evidence>
<accession>A0A9N9NIH2</accession>
<feature type="transmembrane region" description="Helical" evidence="13">
    <location>
        <begin position="83"/>
        <end position="104"/>
    </location>
</feature>
<gene>
    <name evidence="15" type="ORF">AMORRO_LOCUS14455</name>
</gene>
<dbReference type="PANTHER" id="PTHR45628:SF7">
    <property type="entry name" value="VOLTAGE-DEPENDENT CALCIUM CHANNEL TYPE A SUBUNIT ALPHA-1"/>
    <property type="match status" value="1"/>
</dbReference>
<evidence type="ECO:0000256" key="6">
    <source>
        <dbReference type="ARBA" id="ARBA00022837"/>
    </source>
</evidence>
<keyword evidence="3" id="KW-0109">Calcium transport</keyword>
<feature type="domain" description="Ion transport" evidence="14">
    <location>
        <begin position="216"/>
        <end position="457"/>
    </location>
</feature>
<evidence type="ECO:0000256" key="8">
    <source>
        <dbReference type="ARBA" id="ARBA00022989"/>
    </source>
</evidence>
<evidence type="ECO:0000256" key="5">
    <source>
        <dbReference type="ARBA" id="ARBA00022692"/>
    </source>
</evidence>
<dbReference type="AlphaFoldDB" id="A0A9N9NIH2"/>
<feature type="transmembrane region" description="Helical" evidence="13">
    <location>
        <begin position="217"/>
        <end position="234"/>
    </location>
</feature>
<evidence type="ECO:0000256" key="3">
    <source>
        <dbReference type="ARBA" id="ARBA00022568"/>
    </source>
</evidence>
<dbReference type="Proteomes" id="UP000789342">
    <property type="component" value="Unassembled WGS sequence"/>
</dbReference>
<dbReference type="InterPro" id="IPR050599">
    <property type="entry name" value="VDCC_alpha-1_subunit"/>
</dbReference>
<dbReference type="InterPro" id="IPR005821">
    <property type="entry name" value="Ion_trans_dom"/>
</dbReference>
<dbReference type="Pfam" id="PF00520">
    <property type="entry name" value="Ion_trans"/>
    <property type="match status" value="2"/>
</dbReference>
<evidence type="ECO:0000256" key="7">
    <source>
        <dbReference type="ARBA" id="ARBA00022882"/>
    </source>
</evidence>